<dbReference type="SUPFAM" id="SSF69572">
    <property type="entry name" value="Activating enzymes of the ubiquitin-like proteins"/>
    <property type="match status" value="1"/>
</dbReference>
<keyword evidence="6 11" id="KW-0547">Nucleotide-binding</keyword>
<dbReference type="HAMAP" id="MF_03049">
    <property type="entry name" value="MOCS3_Uba4"/>
    <property type="match status" value="1"/>
</dbReference>
<feature type="domain" description="Rhodanese" evidence="13">
    <location>
        <begin position="485"/>
        <end position="591"/>
    </location>
</feature>
<evidence type="ECO:0000259" key="13">
    <source>
        <dbReference type="PROSITE" id="PS50206"/>
    </source>
</evidence>
<dbReference type="GO" id="GO:0046872">
    <property type="term" value="F:metal ion binding"/>
    <property type="evidence" value="ECO:0007669"/>
    <property type="project" value="UniProtKB-KW"/>
</dbReference>
<dbReference type="UniPathway" id="UPA00988"/>
<keyword evidence="2 11" id="KW-0963">Cytoplasm</keyword>
<dbReference type="InterPro" id="IPR036873">
    <property type="entry name" value="Rhodanese-like_dom_sf"/>
</dbReference>
<dbReference type="InterPro" id="IPR045886">
    <property type="entry name" value="ThiF/MoeB/HesA"/>
</dbReference>
<keyword evidence="5 11" id="KW-0479">Metal-binding</keyword>
<protein>
    <recommendedName>
        <fullName evidence="11">Adenylyltransferase and sulfurtransferase MOCS3 homolog</fullName>
    </recommendedName>
    <alternativeName>
        <fullName evidence="11">UBA4 homolog</fullName>
    </alternativeName>
    <alternativeName>
        <fullName evidence="11">Ubiquitin-like protein activator 4 homolog</fullName>
    </alternativeName>
    <domain>
        <recommendedName>
            <fullName evidence="11">Adenylyltransferase</fullName>
            <ecNumber evidence="11">2.7.7.-</ecNumber>
        </recommendedName>
    </domain>
    <domain>
        <recommendedName>
            <fullName evidence="11">Sulfurtransferase</fullName>
            <ecNumber evidence="11">2.8.1.-</ecNumber>
        </recommendedName>
    </domain>
</protein>
<dbReference type="PROSITE" id="PS50206">
    <property type="entry name" value="RHODANESE_3"/>
    <property type="match status" value="1"/>
</dbReference>
<dbReference type="Gene3D" id="3.40.50.720">
    <property type="entry name" value="NAD(P)-binding Rossmann-like Domain"/>
    <property type="match status" value="1"/>
</dbReference>
<feature type="active site" description="Cysteine persulfide intermediate; for sulfurtransferase activity" evidence="11">
    <location>
        <position position="547"/>
    </location>
</feature>
<dbReference type="EC" id="2.8.1.-" evidence="11"/>
<evidence type="ECO:0000256" key="2">
    <source>
        <dbReference type="ARBA" id="ARBA00022490"/>
    </source>
</evidence>
<keyword evidence="12" id="KW-0175">Coiled coil</keyword>
<dbReference type="GO" id="GO:0070566">
    <property type="term" value="F:adenylyltransferase activity"/>
    <property type="evidence" value="ECO:0007669"/>
    <property type="project" value="InterPro"/>
</dbReference>
<keyword evidence="8 11" id="KW-0067">ATP-binding</keyword>
<keyword evidence="10 11" id="KW-0511">Multifunctional enzyme</keyword>
<evidence type="ECO:0000256" key="5">
    <source>
        <dbReference type="ARBA" id="ARBA00022723"/>
    </source>
</evidence>
<feature type="binding site" evidence="11">
    <location>
        <position position="229"/>
    </location>
    <ligand>
        <name>Zn(2+)</name>
        <dbReference type="ChEBI" id="CHEBI:29105"/>
    </ligand>
</feature>
<evidence type="ECO:0000256" key="3">
    <source>
        <dbReference type="ARBA" id="ARBA00022679"/>
    </source>
</evidence>
<dbReference type="EC" id="2.7.7.-" evidence="11"/>
<keyword evidence="7 11" id="KW-0862">Zinc</keyword>
<feature type="binding site" evidence="11">
    <location>
        <position position="117"/>
    </location>
    <ligand>
        <name>ATP</name>
        <dbReference type="ChEBI" id="CHEBI:30616"/>
    </ligand>
</feature>
<keyword evidence="15" id="KW-1185">Reference proteome</keyword>
<dbReference type="OrthoDB" id="10261062at2759"/>
<dbReference type="GO" id="GO:0042292">
    <property type="term" value="F:URM1 activating enzyme activity"/>
    <property type="evidence" value="ECO:0007669"/>
    <property type="project" value="TreeGrafter"/>
</dbReference>
<dbReference type="InterPro" id="IPR001763">
    <property type="entry name" value="Rhodanese-like_dom"/>
</dbReference>
<gene>
    <name evidence="14" type="ORF">DGAL_LOCUS6082</name>
</gene>
<name>A0A8J2RUY9_9CRUS</name>
<dbReference type="CDD" id="cd00757">
    <property type="entry name" value="ThiF_MoeB_HesA_family"/>
    <property type="match status" value="1"/>
</dbReference>
<evidence type="ECO:0000256" key="11">
    <source>
        <dbReference type="HAMAP-Rule" id="MF_03049"/>
    </source>
</evidence>
<evidence type="ECO:0000313" key="15">
    <source>
        <dbReference type="Proteomes" id="UP000789390"/>
    </source>
</evidence>
<dbReference type="InterPro" id="IPR028885">
    <property type="entry name" value="MOCS3/Uba4"/>
</dbReference>
<comment type="cofactor">
    <cofactor evidence="11">
        <name>Zn(2+)</name>
        <dbReference type="ChEBI" id="CHEBI:29105"/>
    </cofactor>
    <text evidence="11">Binds 1 zinc ion per subunit.</text>
</comment>
<dbReference type="GO" id="GO:0032447">
    <property type="term" value="P:protein urmylation"/>
    <property type="evidence" value="ECO:0007669"/>
    <property type="project" value="TreeGrafter"/>
</dbReference>
<dbReference type="SUPFAM" id="SSF52821">
    <property type="entry name" value="Rhodanese/Cell cycle control phosphatase"/>
    <property type="match status" value="1"/>
</dbReference>
<comment type="subcellular location">
    <subcellularLocation>
        <location evidence="1">Cytoplasm</location>
        <location evidence="1">Cytosol</location>
    </subcellularLocation>
</comment>
<evidence type="ECO:0000256" key="12">
    <source>
        <dbReference type="SAM" id="Coils"/>
    </source>
</evidence>
<dbReference type="GO" id="GO:0004792">
    <property type="term" value="F:thiosulfate-cyanide sulfurtransferase activity"/>
    <property type="evidence" value="ECO:0007669"/>
    <property type="project" value="TreeGrafter"/>
</dbReference>
<dbReference type="GO" id="GO:0005524">
    <property type="term" value="F:ATP binding"/>
    <property type="evidence" value="ECO:0007669"/>
    <property type="project" value="UniProtKB-KW"/>
</dbReference>
<feature type="binding site" evidence="11">
    <location>
        <position position="340"/>
    </location>
    <ligand>
        <name>Zn(2+)</name>
        <dbReference type="ChEBI" id="CHEBI:29105"/>
    </ligand>
</feature>
<evidence type="ECO:0000256" key="10">
    <source>
        <dbReference type="ARBA" id="ARBA00023268"/>
    </source>
</evidence>
<comment type="pathway">
    <text evidence="11">tRNA modification; 5-methoxycarbonylmethyl-2-thiouridine-tRNA biosynthesis.</text>
</comment>
<dbReference type="InterPro" id="IPR035985">
    <property type="entry name" value="Ubiquitin-activating_enz"/>
</dbReference>
<dbReference type="FunFam" id="3.40.50.720:FF:000033">
    <property type="entry name" value="Adenylyltransferase and sulfurtransferase MOCS3"/>
    <property type="match status" value="1"/>
</dbReference>
<dbReference type="Gene3D" id="3.40.250.10">
    <property type="entry name" value="Rhodanese-like domain"/>
    <property type="match status" value="1"/>
</dbReference>
<reference evidence="14" key="1">
    <citation type="submission" date="2021-11" db="EMBL/GenBank/DDBJ databases">
        <authorList>
            <person name="Schell T."/>
        </authorList>
    </citation>
    <scope>NUCLEOTIDE SEQUENCE</scope>
    <source>
        <strain evidence="14">M5</strain>
    </source>
</reference>
<dbReference type="EMBL" id="CAKKLH010000112">
    <property type="protein sequence ID" value="CAH0103508.1"/>
    <property type="molecule type" value="Genomic_DNA"/>
</dbReference>
<keyword evidence="3 11" id="KW-0808">Transferase</keyword>
<comment type="caution">
    <text evidence="14">The sequence shown here is derived from an EMBL/GenBank/DDBJ whole genome shotgun (WGS) entry which is preliminary data.</text>
</comment>
<dbReference type="GO" id="GO:0006777">
    <property type="term" value="P:Mo-molybdopterin cofactor biosynthetic process"/>
    <property type="evidence" value="ECO:0007669"/>
    <property type="project" value="UniProtKB-UniRule"/>
</dbReference>
<feature type="coiled-coil region" evidence="12">
    <location>
        <begin position="3"/>
        <end position="30"/>
    </location>
</feature>
<evidence type="ECO:0000256" key="9">
    <source>
        <dbReference type="ARBA" id="ARBA00023150"/>
    </source>
</evidence>
<evidence type="ECO:0000256" key="1">
    <source>
        <dbReference type="ARBA" id="ARBA00004514"/>
    </source>
</evidence>
<evidence type="ECO:0000256" key="4">
    <source>
        <dbReference type="ARBA" id="ARBA00022694"/>
    </source>
</evidence>
<feature type="binding site" evidence="11">
    <location>
        <position position="96"/>
    </location>
    <ligand>
        <name>ATP</name>
        <dbReference type="ChEBI" id="CHEBI:30616"/>
    </ligand>
</feature>
<comment type="function">
    <text evidence="11">Plays a central role in 2-thiolation of mcm(5)S(2)U at tRNA wobble positions of cytosolic tRNA(Lys), tRNA(Glu) and tRNA(Gln). Acts by mediating the C-terminal thiocarboxylation of the sulfur carrier URM1. Its N-terminus first activates URM1 as acyl-adenylate (-COAMP), then the persulfide sulfur on the catalytic cysteine is transferred to URM1 to form thiocarboxylation (-COSH) of its C-terminus. The reaction probably involves hydrogen sulfide that is generated from the persulfide intermediate and that acts as nucleophile towards URM1. Subsequently, a transient disulfide bond is formed. Does not use thiosulfate as sulfur donor; NFS1 probably acting as a sulfur donor for thiocarboxylation reactions.</text>
</comment>
<keyword evidence="9 11" id="KW-0501">Molybdenum cofactor biosynthesis</keyword>
<dbReference type="InterPro" id="IPR000594">
    <property type="entry name" value="ThiF_NAD_FAD-bd"/>
</dbReference>
<organism evidence="14 15">
    <name type="scientific">Daphnia galeata</name>
    <dbReference type="NCBI Taxonomy" id="27404"/>
    <lineage>
        <taxon>Eukaryota</taxon>
        <taxon>Metazoa</taxon>
        <taxon>Ecdysozoa</taxon>
        <taxon>Arthropoda</taxon>
        <taxon>Crustacea</taxon>
        <taxon>Branchiopoda</taxon>
        <taxon>Diplostraca</taxon>
        <taxon>Cladocera</taxon>
        <taxon>Anomopoda</taxon>
        <taxon>Daphniidae</taxon>
        <taxon>Daphnia</taxon>
    </lineage>
</organism>
<dbReference type="Pfam" id="PF00581">
    <property type="entry name" value="Rhodanese"/>
    <property type="match status" value="1"/>
</dbReference>
<proteinExistence type="inferred from homology"/>
<dbReference type="GO" id="GO:0005829">
    <property type="term" value="C:cytosol"/>
    <property type="evidence" value="ECO:0007669"/>
    <property type="project" value="UniProtKB-SubCell"/>
</dbReference>
<feature type="binding site" evidence="11">
    <location>
        <begin position="124"/>
        <end position="128"/>
    </location>
    <ligand>
        <name>ATP</name>
        <dbReference type="ChEBI" id="CHEBI:30616"/>
    </ligand>
</feature>
<feature type="binding site" evidence="11">
    <location>
        <begin position="185"/>
        <end position="186"/>
    </location>
    <ligand>
        <name>ATP</name>
        <dbReference type="ChEBI" id="CHEBI:30616"/>
    </ligand>
</feature>
<accession>A0A8J2RUY9</accession>
<comment type="similarity">
    <text evidence="11">In the N-terminal section; belongs to the HesA/MoeB/ThiF family. UBA4 subfamily.</text>
</comment>
<evidence type="ECO:0000313" key="14">
    <source>
        <dbReference type="EMBL" id="CAH0103508.1"/>
    </source>
</evidence>
<feature type="binding site" evidence="11">
    <location>
        <position position="226"/>
    </location>
    <ligand>
        <name>Zn(2+)</name>
        <dbReference type="ChEBI" id="CHEBI:29105"/>
    </ligand>
</feature>
<dbReference type="GO" id="GO:0002143">
    <property type="term" value="P:tRNA wobble position uridine thiolation"/>
    <property type="evidence" value="ECO:0007669"/>
    <property type="project" value="InterPro"/>
</dbReference>
<evidence type="ECO:0000256" key="7">
    <source>
        <dbReference type="ARBA" id="ARBA00022833"/>
    </source>
</evidence>
<feature type="active site" description="Glycyl thioester intermediate; for adenylyltransferase activity" evidence="11">
    <location>
        <position position="243"/>
    </location>
</feature>
<dbReference type="Proteomes" id="UP000789390">
    <property type="component" value="Unassembled WGS sequence"/>
</dbReference>
<dbReference type="PANTHER" id="PTHR10953">
    <property type="entry name" value="UBIQUITIN-ACTIVATING ENZYME E1"/>
    <property type="match status" value="1"/>
</dbReference>
<dbReference type="FunFam" id="3.40.250.10:FF:000014">
    <property type="entry name" value="Adenylyltransferase and sulfurtransferase MOCS3"/>
    <property type="match status" value="1"/>
</dbReference>
<dbReference type="SMART" id="SM00450">
    <property type="entry name" value="RHOD"/>
    <property type="match status" value="1"/>
</dbReference>
<evidence type="ECO:0000256" key="6">
    <source>
        <dbReference type="ARBA" id="ARBA00022741"/>
    </source>
</evidence>
<feature type="binding site" evidence="11">
    <location>
        <position position="141"/>
    </location>
    <ligand>
        <name>ATP</name>
        <dbReference type="ChEBI" id="CHEBI:30616"/>
    </ligand>
</feature>
<keyword evidence="4 11" id="KW-0819">tRNA processing</keyword>
<dbReference type="AlphaFoldDB" id="A0A8J2RUY9"/>
<evidence type="ECO:0000256" key="8">
    <source>
        <dbReference type="ARBA" id="ARBA00022840"/>
    </source>
</evidence>
<sequence>MTNSEEQREIAHLRSLLKDKEDEIVRLKQLIGTGSLREIDEKDDTSGTKKPPPARHDYLTKEEVSRYSRQLILPQVGAEGQTQLRKSSVLILGAGGLGCPAAIYLAAAGVGHLGVVDYDVVELSNLHRQIMHREATVGTSKAASLAEAVRSLNSLVRVTIHDVQLDRSNAMDIVSGYDVVLDCSDNPATRYLINDACVLSGRPLISGSALRWEGQLTVYNYHDGPCYRCLYPTPPNPEFVTNCSDGGVIGAGDISIATIRSSMNAMNDNLIRLVPRLVPGLIGTLQAMETIKLLLAESKSDMSNNCRVATGPSFSRRLFVFDGESGMFRTVSLRPKQPDCAVCASPELRTISRLEDVDYALFCGRGPHDKGFGLAHESSRLLCGFLGFATSALHFRVTLLVKSTFWHRLVNRICFFGLRMSGAGKNRINTSSELFQHPLGPFCDRQATTDVGLQVLKTEDRVTATEFRDAIQLLSSTTTLDMESITRPYLLIDVRPHLETTICRLPESVNVPFESLEQRADELMELVSQHLPQKDTGQSLLPVYVVCRRGNNSQLAVERMRTLLPSDWPVLIKDIVGGLQAWAEQVDPLFPTY</sequence>
<feature type="binding site" evidence="11">
    <location>
        <position position="343"/>
    </location>
    <ligand>
        <name>Zn(2+)</name>
        <dbReference type="ChEBI" id="CHEBI:29105"/>
    </ligand>
</feature>
<dbReference type="PANTHER" id="PTHR10953:SF102">
    <property type="entry name" value="ADENYLYLTRANSFERASE AND SULFURTRANSFERASE MOCS3"/>
    <property type="match status" value="1"/>
</dbReference>
<dbReference type="Pfam" id="PF00899">
    <property type="entry name" value="ThiF"/>
    <property type="match status" value="1"/>
</dbReference>